<dbReference type="EMBL" id="AP022839">
    <property type="protein sequence ID" value="BCA96501.1"/>
    <property type="molecule type" value="Genomic_DNA"/>
</dbReference>
<dbReference type="KEGG" id="lant:TUM19329_28620"/>
<dbReference type="SUPFAM" id="SSF46689">
    <property type="entry name" value="Homeodomain-like"/>
    <property type="match status" value="1"/>
</dbReference>
<accession>A0A6F8T7S2</accession>
<keyword evidence="2" id="KW-1185">Reference proteome</keyword>
<organism evidence="1 2">
    <name type="scientific">Legionella antarctica</name>
    <dbReference type="NCBI Taxonomy" id="2708020"/>
    <lineage>
        <taxon>Bacteria</taxon>
        <taxon>Pseudomonadati</taxon>
        <taxon>Pseudomonadota</taxon>
        <taxon>Gammaproteobacteria</taxon>
        <taxon>Legionellales</taxon>
        <taxon>Legionellaceae</taxon>
        <taxon>Legionella</taxon>
    </lineage>
</organism>
<name>A0A6F8T7S2_9GAMM</name>
<dbReference type="AlphaFoldDB" id="A0A6F8T7S2"/>
<evidence type="ECO:0000313" key="1">
    <source>
        <dbReference type="EMBL" id="BCA96501.1"/>
    </source>
</evidence>
<dbReference type="Pfam" id="PF13565">
    <property type="entry name" value="HTH_32"/>
    <property type="match status" value="1"/>
</dbReference>
<sequence>MIRISLNEEERAALKRLRLERKSNIGERAHYVLLAASGMSAPEISRHLNRNIITIRLWLNRYVKQGLSGFTPRKPPGRPAKKAPLIETHLQELLSKSPQDYGYQEAGWQLNLLRDWFEKKGCKACDNTLMKSLNMLGFVYKRFSKTMPQNAPTAAEKKIKIGGIVERIKKEPSEDIEIFFVDESHFSNQPYVSCGWFKCGEKKR</sequence>
<gene>
    <name evidence="1" type="ORF">TUM19329_28620</name>
</gene>
<proteinExistence type="predicted"/>
<protein>
    <recommendedName>
        <fullName evidence="3">Transposase</fullName>
    </recommendedName>
</protein>
<evidence type="ECO:0008006" key="3">
    <source>
        <dbReference type="Google" id="ProtNLM"/>
    </source>
</evidence>
<evidence type="ECO:0000313" key="2">
    <source>
        <dbReference type="Proteomes" id="UP000502894"/>
    </source>
</evidence>
<dbReference type="InterPro" id="IPR009057">
    <property type="entry name" value="Homeodomain-like_sf"/>
</dbReference>
<dbReference type="InterPro" id="IPR047655">
    <property type="entry name" value="Transpos_IS630-like"/>
</dbReference>
<reference evidence="1" key="1">
    <citation type="journal article" date="2020" name="Microbiol. Resour. Announc.">
        <title>Complete Genome Sequence of Novel Psychrotolerant Legionella Strain TUM19329, Isolated from Antarctic Lake Sediment.</title>
        <authorList>
            <person name="Shimada S."/>
            <person name="Nakai R."/>
            <person name="Aoki K."/>
            <person name="Shimoeda N."/>
            <person name="Ohno G."/>
            <person name="Miyazaki Y."/>
            <person name="Kudoh S."/>
            <person name="Imura S."/>
            <person name="Watanabe K."/>
            <person name="Ishii Y."/>
            <person name="Tateda K."/>
        </authorList>
    </citation>
    <scope>NUCLEOTIDE SEQUENCE [LARGE SCALE GENOMIC DNA]</scope>
    <source>
        <strain evidence="1">TUM19329</strain>
    </source>
</reference>
<dbReference type="NCBIfam" id="NF033545">
    <property type="entry name" value="transpos_IS630"/>
    <property type="match status" value="1"/>
</dbReference>
<dbReference type="Proteomes" id="UP000502894">
    <property type="component" value="Chromosome"/>
</dbReference>